<keyword evidence="5" id="KW-1185">Reference proteome</keyword>
<sequence>MDLQSPERPPLTILEKYRNGECTPEESRLVDEWFDAEDRAASYPNEAADLAAVHHVVMRHIQPRRYLAPRRWWMAAAAASVLLFAGVWYFSQSGVRQPPQAELTAISTVPGQQKRVILPDGSSILLNSSSQIRYAGDFQQSREVYLRGEAFFNITPSSRLPFRVVTDSLRILVLGTSFNIHAYPGGHTLSVTLQSGKVQVNTDDTQPGIVLRPGEVLRYAGHKMEVGIADMEAALAWQKGLFVYRNTPLGEICEDIERRYGVQVNIQPGKLAATPYHFSSRQAPLADVLKALSESGKGFRYRIEKDTVSIY</sequence>
<evidence type="ECO:0000259" key="3">
    <source>
        <dbReference type="Pfam" id="PF16344"/>
    </source>
</evidence>
<name>A0A3N4M988_9BACT</name>
<dbReference type="Pfam" id="PF16344">
    <property type="entry name" value="FecR_C"/>
    <property type="match status" value="1"/>
</dbReference>
<dbReference type="Pfam" id="PF04773">
    <property type="entry name" value="FecR"/>
    <property type="match status" value="1"/>
</dbReference>
<protein>
    <submittedName>
        <fullName evidence="4">FecR family protein</fullName>
    </submittedName>
</protein>
<comment type="caution">
    <text evidence="4">The sequence shown here is derived from an EMBL/GenBank/DDBJ whole genome shotgun (WGS) entry which is preliminary data.</text>
</comment>
<proteinExistence type="predicted"/>
<gene>
    <name evidence="4" type="ORF">EG028_17205</name>
</gene>
<dbReference type="PANTHER" id="PTHR30273">
    <property type="entry name" value="PERIPLASMIC SIGNAL SENSOR AND SIGMA FACTOR ACTIVATOR FECR-RELATED"/>
    <property type="match status" value="1"/>
</dbReference>
<keyword evidence="1" id="KW-0472">Membrane</keyword>
<feature type="domain" description="Protein FecR C-terminal" evidence="3">
    <location>
        <begin position="242"/>
        <end position="310"/>
    </location>
</feature>
<dbReference type="InterPro" id="IPR032508">
    <property type="entry name" value="FecR_C"/>
</dbReference>
<dbReference type="Proteomes" id="UP000279089">
    <property type="component" value="Unassembled WGS sequence"/>
</dbReference>
<dbReference type="OrthoDB" id="1524389at2"/>
<dbReference type="EMBL" id="RMBX01000009">
    <property type="protein sequence ID" value="RPD39865.1"/>
    <property type="molecule type" value="Genomic_DNA"/>
</dbReference>
<evidence type="ECO:0000313" key="4">
    <source>
        <dbReference type="EMBL" id="RPD39865.1"/>
    </source>
</evidence>
<dbReference type="Gene3D" id="2.60.120.1440">
    <property type="match status" value="1"/>
</dbReference>
<feature type="domain" description="FecR protein" evidence="2">
    <location>
        <begin position="106"/>
        <end position="199"/>
    </location>
</feature>
<keyword evidence="1" id="KW-1133">Transmembrane helix</keyword>
<dbReference type="AlphaFoldDB" id="A0A3N4M988"/>
<accession>A0A3N4M988</accession>
<feature type="transmembrane region" description="Helical" evidence="1">
    <location>
        <begin position="72"/>
        <end position="90"/>
    </location>
</feature>
<keyword evidence="1" id="KW-0812">Transmembrane</keyword>
<dbReference type="RefSeq" id="WP_120517847.1">
    <property type="nucleotide sequence ID" value="NZ_QXZY01000010.1"/>
</dbReference>
<dbReference type="PIRSF" id="PIRSF018266">
    <property type="entry name" value="FecR"/>
    <property type="match status" value="1"/>
</dbReference>
<dbReference type="PANTHER" id="PTHR30273:SF2">
    <property type="entry name" value="PROTEIN FECR"/>
    <property type="match status" value="1"/>
</dbReference>
<evidence type="ECO:0000256" key="1">
    <source>
        <dbReference type="SAM" id="Phobius"/>
    </source>
</evidence>
<dbReference type="Gene3D" id="3.55.50.30">
    <property type="match status" value="1"/>
</dbReference>
<dbReference type="InterPro" id="IPR006860">
    <property type="entry name" value="FecR"/>
</dbReference>
<reference evidence="5" key="1">
    <citation type="submission" date="2018-11" db="EMBL/GenBank/DDBJ databases">
        <title>Chitinophaga lutea sp.nov., isolate from arsenic contaminated soil.</title>
        <authorList>
            <person name="Zong Y."/>
        </authorList>
    </citation>
    <scope>NUCLEOTIDE SEQUENCE [LARGE SCALE GENOMIC DNA]</scope>
    <source>
        <strain evidence="5">YLT18</strain>
    </source>
</reference>
<dbReference type="GO" id="GO:0016989">
    <property type="term" value="F:sigma factor antagonist activity"/>
    <property type="evidence" value="ECO:0007669"/>
    <property type="project" value="TreeGrafter"/>
</dbReference>
<evidence type="ECO:0000313" key="5">
    <source>
        <dbReference type="Proteomes" id="UP000279089"/>
    </source>
</evidence>
<organism evidence="4 5">
    <name type="scientific">Chitinophaga barathri</name>
    <dbReference type="NCBI Taxonomy" id="1647451"/>
    <lineage>
        <taxon>Bacteria</taxon>
        <taxon>Pseudomonadati</taxon>
        <taxon>Bacteroidota</taxon>
        <taxon>Chitinophagia</taxon>
        <taxon>Chitinophagales</taxon>
        <taxon>Chitinophagaceae</taxon>
        <taxon>Chitinophaga</taxon>
    </lineage>
</organism>
<dbReference type="InterPro" id="IPR012373">
    <property type="entry name" value="Ferrdict_sens_TM"/>
</dbReference>
<evidence type="ECO:0000259" key="2">
    <source>
        <dbReference type="Pfam" id="PF04773"/>
    </source>
</evidence>